<accession>A0ABT7DTY8</accession>
<feature type="compositionally biased region" description="Basic and acidic residues" evidence="4">
    <location>
        <begin position="218"/>
        <end position="229"/>
    </location>
</feature>
<keyword evidence="5" id="KW-0732">Signal</keyword>
<dbReference type="Pfam" id="PF13432">
    <property type="entry name" value="TPR_16"/>
    <property type="match status" value="1"/>
</dbReference>
<feature type="repeat" description="TPR" evidence="3">
    <location>
        <begin position="90"/>
        <end position="123"/>
    </location>
</feature>
<dbReference type="SMART" id="SM00028">
    <property type="entry name" value="TPR"/>
    <property type="match status" value="3"/>
</dbReference>
<evidence type="ECO:0000256" key="2">
    <source>
        <dbReference type="ARBA" id="ARBA00022803"/>
    </source>
</evidence>
<dbReference type="InterPro" id="IPR056203">
    <property type="entry name" value="Cds6_C"/>
</dbReference>
<reference evidence="7" key="1">
    <citation type="submission" date="2023-03" db="EMBL/GenBank/DDBJ databases">
        <title>Chitinimonas shenzhenensis gen. nov., sp. nov., a novel member of family Burkholderiaceae isolated from activated sludge collected in Shen Zhen, China.</title>
        <authorList>
            <person name="Wang X."/>
        </authorList>
    </citation>
    <scope>NUCLEOTIDE SEQUENCE</scope>
    <source>
        <strain evidence="7">DQS-5</strain>
    </source>
</reference>
<comment type="caution">
    <text evidence="7">The sequence shown here is derived from an EMBL/GenBank/DDBJ whole genome shotgun (WGS) entry which is preliminary data.</text>
</comment>
<evidence type="ECO:0000313" key="7">
    <source>
        <dbReference type="EMBL" id="MDK2123279.1"/>
    </source>
</evidence>
<feature type="chain" id="PRO_5047217137" evidence="5">
    <location>
        <begin position="24"/>
        <end position="384"/>
    </location>
</feature>
<feature type="region of interest" description="Disordered" evidence="4">
    <location>
        <begin position="170"/>
        <end position="272"/>
    </location>
</feature>
<evidence type="ECO:0000256" key="5">
    <source>
        <dbReference type="SAM" id="SignalP"/>
    </source>
</evidence>
<dbReference type="Proteomes" id="UP001172778">
    <property type="component" value="Unassembled WGS sequence"/>
</dbReference>
<dbReference type="PROSITE" id="PS50005">
    <property type="entry name" value="TPR"/>
    <property type="match status" value="1"/>
</dbReference>
<name>A0ABT7DTY8_9NEIS</name>
<dbReference type="Gene3D" id="1.25.40.10">
    <property type="entry name" value="Tetratricopeptide repeat domain"/>
    <property type="match status" value="1"/>
</dbReference>
<feature type="signal peptide" evidence="5">
    <location>
        <begin position="1"/>
        <end position="23"/>
    </location>
</feature>
<dbReference type="InterPro" id="IPR032710">
    <property type="entry name" value="NTF2-like_dom_sf"/>
</dbReference>
<dbReference type="RefSeq" id="WP_284099573.1">
    <property type="nucleotide sequence ID" value="NZ_JARRAF010000004.1"/>
</dbReference>
<dbReference type="PANTHER" id="PTHR44943:SF8">
    <property type="entry name" value="TPR REPEAT-CONTAINING PROTEIN MJ0263"/>
    <property type="match status" value="1"/>
</dbReference>
<gene>
    <name evidence="7" type="ORF">PZA18_04345</name>
</gene>
<proteinExistence type="predicted"/>
<evidence type="ECO:0000259" key="6">
    <source>
        <dbReference type="Pfam" id="PF24125"/>
    </source>
</evidence>
<dbReference type="Pfam" id="PF13181">
    <property type="entry name" value="TPR_8"/>
    <property type="match status" value="1"/>
</dbReference>
<dbReference type="PANTHER" id="PTHR44943">
    <property type="entry name" value="CELLULOSE SYNTHASE OPERON PROTEIN C"/>
    <property type="match status" value="1"/>
</dbReference>
<dbReference type="InterPro" id="IPR051685">
    <property type="entry name" value="Ycf3/AcsC/BcsC/TPR_MFPF"/>
</dbReference>
<feature type="domain" description="Cds6 C-terminal" evidence="6">
    <location>
        <begin position="277"/>
        <end position="381"/>
    </location>
</feature>
<dbReference type="InterPro" id="IPR011990">
    <property type="entry name" value="TPR-like_helical_dom_sf"/>
</dbReference>
<dbReference type="InterPro" id="IPR019734">
    <property type="entry name" value="TPR_rpt"/>
</dbReference>
<sequence>MTLRRLASLLVGAGLVLAPPAYADEAEDIGRLLKQGQHKDALERADKFLASNPKDAQVRFLKGLILTEQNRANEAIKVFTALAEDYPELPEPYNNLAVLYAQQNQLDKAKSALQLAIQTNPAYATAHENLGDLYARLASQAYDRALSLEKGNSGAQAKLTLIRELFNKNPRGSKLPQLATASSTAKPQMPPITPPAVTPAPAKPVPTPTPAQTIAKIDPPKPVEPKPVVDTKPAADPGKTKPADAKPVDAKPVETKPAEPAKVADSKNDKKATEAEVLKSLNDWADAWSDRKVSAYLGFYAKNFKPPKGESRGEWEKQRRERISAAKSISVKLSNFKVDFDDDDTATVRMVQAYRSDALKSSTGKTIVLIKTGGRWLIKEERVG</sequence>
<dbReference type="Gene3D" id="3.10.450.50">
    <property type="match status" value="1"/>
</dbReference>
<evidence type="ECO:0000313" key="8">
    <source>
        <dbReference type="Proteomes" id="UP001172778"/>
    </source>
</evidence>
<keyword evidence="2 3" id="KW-0802">TPR repeat</keyword>
<organism evidence="7 8">
    <name type="scientific">Parachitinimonas caeni</name>
    <dbReference type="NCBI Taxonomy" id="3031301"/>
    <lineage>
        <taxon>Bacteria</taxon>
        <taxon>Pseudomonadati</taxon>
        <taxon>Pseudomonadota</taxon>
        <taxon>Betaproteobacteria</taxon>
        <taxon>Neisseriales</taxon>
        <taxon>Chitinibacteraceae</taxon>
        <taxon>Parachitinimonas</taxon>
    </lineage>
</organism>
<dbReference type="EMBL" id="JARRAF010000004">
    <property type="protein sequence ID" value="MDK2123279.1"/>
    <property type="molecule type" value="Genomic_DNA"/>
</dbReference>
<dbReference type="SUPFAM" id="SSF48452">
    <property type="entry name" value="TPR-like"/>
    <property type="match status" value="1"/>
</dbReference>
<keyword evidence="8" id="KW-1185">Reference proteome</keyword>
<evidence type="ECO:0000256" key="4">
    <source>
        <dbReference type="SAM" id="MobiDB-lite"/>
    </source>
</evidence>
<dbReference type="SUPFAM" id="SSF54427">
    <property type="entry name" value="NTF2-like"/>
    <property type="match status" value="1"/>
</dbReference>
<keyword evidence="1" id="KW-0677">Repeat</keyword>
<dbReference type="Pfam" id="PF24125">
    <property type="entry name" value="Cds6_C"/>
    <property type="match status" value="1"/>
</dbReference>
<protein>
    <submittedName>
        <fullName evidence="7">Tetratricopeptide repeat protein</fullName>
    </submittedName>
</protein>
<evidence type="ECO:0000256" key="1">
    <source>
        <dbReference type="ARBA" id="ARBA00022737"/>
    </source>
</evidence>
<feature type="compositionally biased region" description="Pro residues" evidence="4">
    <location>
        <begin position="188"/>
        <end position="209"/>
    </location>
</feature>
<feature type="compositionally biased region" description="Basic and acidic residues" evidence="4">
    <location>
        <begin position="238"/>
        <end position="272"/>
    </location>
</feature>
<evidence type="ECO:0000256" key="3">
    <source>
        <dbReference type="PROSITE-ProRule" id="PRU00339"/>
    </source>
</evidence>